<evidence type="ECO:0000256" key="1">
    <source>
        <dbReference type="ARBA" id="ARBA00004613"/>
    </source>
</evidence>
<evidence type="ECO:0000313" key="5">
    <source>
        <dbReference type="Proteomes" id="UP000549066"/>
    </source>
</evidence>
<dbReference type="PANTHER" id="PTHR38340">
    <property type="entry name" value="S-LAYER PROTEIN"/>
    <property type="match status" value="1"/>
</dbReference>
<feature type="region of interest" description="Disordered" evidence="3">
    <location>
        <begin position="2490"/>
        <end position="2598"/>
    </location>
</feature>
<protein>
    <submittedName>
        <fullName evidence="4">Ca2+-binding RTX toxin-like protein</fullName>
    </submittedName>
</protein>
<evidence type="ECO:0000313" key="4">
    <source>
        <dbReference type="EMBL" id="NYG19293.1"/>
    </source>
</evidence>
<sequence length="3329" mass="340219">MRAQNDSNNSSRSRANGHREHPIRGWRPGLAVVASVGAWALALTGAQVAYADPVTDSADVAELRRGIAALAEVALGDYENVGPLAAALPLADTAPGVAVVRPGAAMQLTSTFDLGVKAELLTLAQQATTADFMAGVDGLDAEIAGTQLELTTANLVDSGATRGFDLTIRASRTVDSPLAIVDPDGPGGEPLRLVTAEADPAPFELSFEFSGTVRTDPQGVRFWLDTTAGEPTVEFAAELAGGEAFAFPGGAAAIGVGDVEILDGSTVDVSAVWSGTIDDVNGDGRLAMFEPPAFEGGEETPGELTVPADQLTTFGLAGTATADIRFGSDLLGLSSSPAPSLTMDADLAQVPEPLAELVASDGDLAAFEAFTRLGPVDLVSGIVQYGTLLRALQRHENVDAALPLASGTLSELYDLGGEFAKLAEDLIEVHPDPDPDPADPQPVIDVGISTVGDLADRIESDIPGAPAVITPVYDRDDAEVRLDFTIHTGLDGDADVPPVLDDQPVDDTPPPGQTAFGDQLLDDTGLRGVAASGDPVAVETDVAVDIDLPMLIDLGEAAPAPDKGATAVVEFESPMVYERFGTELIDGAELRITEVASANVHGEGQLGFVPATIGGTWKLLQDGTEPTTRADVDPAAGNTATPRIVDLLAGLYEREGQPPAYPVDDADRRAVIDADYTVDGHGHDLAQHLTEAPGTFTVDGAVFADTDPTVALGNDEMTLLRALNIDTDEPDVLLGRALDGIGAVVDQLDSIDSLVGGETVPFLNRGVESILREATDLRQHYNDFRSGLLPTDLGKLETGLETALGLGVTFRLRDLDGGGSVEPALIAAFDGTRTEEADVPMSLIDASLPAIAGTEGEGKLHAALQAKLDLGLVVGLDADAAAAPPRLLDSSRVSVTAEVTEQPPGSVQLGVHLGPFSAQLGDATNQTGRIAVGVRFALERTGAPLPGDPAETPLALDDFFDGDFTADATSPAAGGTYSCAAPGQTPVEGTFACAALPVLVDVGSGPALPSGAPANAPTADDYLTVSYDDLAAAPDVSAPAALASILDSASFSFDSFGEGLQSISKLLGLAIDASKAGGDLPVVGKDLTKLADGLVDVKAFLDDPQIPGLPDADVNAAVYGAGGIREVLAQKLITAGVLRDSEYQAVGAVPGDADGVPSATDVRVVAICNDGGTEALCDGSEQLTFLVDLRFELELGQGARALTGGCPVDDDTACPGVSDIPLELGLPGLPVSLTGSVTASAGWTVELGFGVSRNDGFYLLDNPVPGTGVADPETSGGLEEIRVNVGANLTAGESIDGRIGFIGMEATDNSTDPDAPSGARLSAQLGLDTSGCQNLDVATYGSGVAGAHCTSVIPISSFLSGDIGDLLTEPRIEGGIDLDLHIDTGIATGGNVNTTLPTFELDFGLAWAFDGSGAGDLELELRDIGVAPGEMFTKLFGEVLRTLDPILAPTKPVREFLFSPIPVISDLSEYFGGDPVTMVTLAKALGVVDVSLLEDVDQLFDFLEMVEGLADGSPFTLVDKLELSPETARGAPLTQDQALTAVKGSAAMTGNPEAAVGTALGGSSDDFDKLRQKGAPKSESDFSFPMFDDPTCLVGLLLGKDCAVVEWRPDALAVHMEYTQSFGPFFGVLYITIGGALDAKAQVGGGVSTRGVRMLAESIIGGEVDSPLDAATKAGSAFLQSLYLTDLDAEGKDVSEFEISGTITAGAKLDIFIAEAGVKGGITATFGLNLNDTPEADGRMHIDEIVAKFKTPICLFDIEGKLIAFLEVYAEFGPCPFCYSDSWRLAEVTLFEFSSSCANQTPVLAAEEGGWVVLNVGSRAVDRGAFMDVENESFTVHQLSETPQAGVYEFSISAFGYTETRKGAGVRIIDALDGNDSFLFNGSGAGAKPGDLNPEASDPPDAGEWAFTAPVDAKTLGVGDDRIITGAGDDTVNGGDGADTINVGDGTNTASGDADDGSGSGRDTVTGGEGVDTLRGGGDNDNIDGGLGGDTLRGDGGNDTLRGGKDKLSVPPGVTPPLDKPNKLDVADLIIGGPDADTLLGGNGGDRLFGDDTPDATPWDDPVEAEGAAAPGTDGVDRIEGEAGADVIFGGGAADELFGGFRLVASGVDPDADKIQGGDGADQVFGSNGADLLYGGRGGDSIAGEAGADEVHGQSDDDPAVGGGADGDKLWGGPGADTITGDGGDDELVGDGDGADETTMGGDTAAGGDGDDVVLGDNGTIDGAPGARVAHPSETAGAGDPRLAGDGGADRIYGEGGADFAYGGADRDLVHGNGGGDQLNGETGDDEVWGDADADFGFGGPGDDVVFGNAGSDQLHGQEGIDLIVGGHDGLTGADVGDTMYGGPDDDRAFGDDVEIDIVGTLDALDDVTITPSADSNTYGPDTGDGGTGSDEFHGQDAVDTLYGAEDYDQLFGELDGDVLVGGAGPDDIVGDRGVMSPVARAVTPPDGGWDPRTPNGSPEVDIELVAPATGGGDLIWGDFDTVDAPWSTGGDDRAFGGNAVDTLRGGPHDDHLEGNGGQDRIFGFKEGSDHSSDGADDLIGGSSPVNPQADPDGANLAPDEGEIEMQGNGEDDVMTGDNAVLTREPDPDDPDVWRTDPVTGGVFREVELLDTEKTGASLDTVSGGDFMLGNDENDRMLGEGGNDLVQGNAHDDLIEGDQDGDWLEGNDDEDDLIGGSSFPDQPDSGDVLWGGGGADVATGDNACIVRDVPGVEFDPSSCPALDTPAPADFHYVTSQLGVETRRGLVSHDLDGSVASEFGRDIVNGGSGVDAEFGQDGNDFLFGDGGADFQHGNGGADVVVGDRPFDLYGGIVLPPEVGGVLPAIVSPPAGLPGTPSVGADLVGPPEADGQDDQFGGSNLSGHRDSGDWLFGDGEADFQLGDNGELNRTVEGEGSDAAYAVYEERYPDNEPPADGSAVIERDVTRYDVGAPAGAGVWGADLIFGGNGTNPLISAGAGDGDDTQWGQDGDDRLFGEDGDDDQFGELGADTMWGGDGEDAMVGDRGGVQTRFVEADGSDPDDPDILTHTSQGPPGINLGGPDSGAQDAVLHPFEAHALYRGTSLTHDRDGSVLASNGHEAGGADRMRGGPGHDSMHGAEGADLMNGDSGGDYAYGDDGADVMWGGRGNPAIGTPDLPGRNAPGANGQWIDVLFGGHGANATEAGADIIDYQPRPGVDPAVWGTMVAAYADTAPENTGAETRQHHHGTDWQYGGWDRDVLQADVSGNGPNDGDKLLDWGGAYNLYTACNSAYGGWNDVRKIDPNNLLGLEKLAYVTGARSDFDGAPTLGDVQASGGSAYREAAIVYTNDLKNNTGKAFSGTPGHFENFICTSD</sequence>
<feature type="region of interest" description="Disordered" evidence="3">
    <location>
        <begin position="2370"/>
        <end position="2395"/>
    </location>
</feature>
<comment type="caution">
    <text evidence="4">The sequence shown here is derived from an EMBL/GenBank/DDBJ whole genome shotgun (WGS) entry which is preliminary data.</text>
</comment>
<feature type="compositionally biased region" description="Gly residues" evidence="3">
    <location>
        <begin position="2161"/>
        <end position="2175"/>
    </location>
</feature>
<dbReference type="Proteomes" id="UP000549066">
    <property type="component" value="Unassembled WGS sequence"/>
</dbReference>
<comment type="subcellular location">
    <subcellularLocation>
        <location evidence="1">Secreted</location>
    </subcellularLocation>
</comment>
<proteinExistence type="predicted"/>
<organism evidence="4 5">
    <name type="scientific">Agromyces hippuratus</name>
    <dbReference type="NCBI Taxonomy" id="286438"/>
    <lineage>
        <taxon>Bacteria</taxon>
        <taxon>Bacillati</taxon>
        <taxon>Actinomycetota</taxon>
        <taxon>Actinomycetes</taxon>
        <taxon>Micrococcales</taxon>
        <taxon>Microbacteriaceae</taxon>
        <taxon>Agromyces</taxon>
    </lineage>
</organism>
<dbReference type="SUPFAM" id="SSF51120">
    <property type="entry name" value="beta-Roll"/>
    <property type="match status" value="6"/>
</dbReference>
<feature type="compositionally biased region" description="Acidic residues" evidence="3">
    <location>
        <begin position="2560"/>
        <end position="2575"/>
    </location>
</feature>
<dbReference type="Pfam" id="PF00353">
    <property type="entry name" value="HemolysinCabind"/>
    <property type="match status" value="14"/>
</dbReference>
<dbReference type="EMBL" id="JACCFI010000001">
    <property type="protein sequence ID" value="NYG19293.1"/>
    <property type="molecule type" value="Genomic_DNA"/>
</dbReference>
<dbReference type="Gene3D" id="2.150.10.10">
    <property type="entry name" value="Serralysin-like metalloprotease, C-terminal"/>
    <property type="match status" value="4"/>
</dbReference>
<feature type="region of interest" description="Disordered" evidence="3">
    <location>
        <begin position="1"/>
        <end position="22"/>
    </location>
</feature>
<keyword evidence="5" id="KW-1185">Reference proteome</keyword>
<feature type="region of interest" description="Disordered" evidence="3">
    <location>
        <begin position="1925"/>
        <end position="2021"/>
    </location>
</feature>
<dbReference type="PANTHER" id="PTHR38340:SF1">
    <property type="entry name" value="S-LAYER PROTEIN"/>
    <property type="match status" value="1"/>
</dbReference>
<dbReference type="GO" id="GO:0005576">
    <property type="term" value="C:extracellular region"/>
    <property type="evidence" value="ECO:0007669"/>
    <property type="project" value="UniProtKB-SubCell"/>
</dbReference>
<keyword evidence="2" id="KW-0964">Secreted</keyword>
<dbReference type="InterPro" id="IPR011049">
    <property type="entry name" value="Serralysin-like_metalloprot_C"/>
</dbReference>
<feature type="region of interest" description="Disordered" evidence="3">
    <location>
        <begin position="2141"/>
        <end position="2250"/>
    </location>
</feature>
<dbReference type="InterPro" id="IPR001343">
    <property type="entry name" value="Hemolysn_Ca-bd"/>
</dbReference>
<feature type="region of interest" description="Disordered" evidence="3">
    <location>
        <begin position="2843"/>
        <end position="2865"/>
    </location>
</feature>
<evidence type="ECO:0000256" key="2">
    <source>
        <dbReference type="ARBA" id="ARBA00022525"/>
    </source>
</evidence>
<dbReference type="GO" id="GO:0005509">
    <property type="term" value="F:calcium ion binding"/>
    <property type="evidence" value="ECO:0007669"/>
    <property type="project" value="InterPro"/>
</dbReference>
<feature type="compositionally biased region" description="Basic and acidic residues" evidence="3">
    <location>
        <begin position="2523"/>
        <end position="2534"/>
    </location>
</feature>
<reference evidence="4 5" key="1">
    <citation type="submission" date="2020-07" db="EMBL/GenBank/DDBJ databases">
        <title>Sequencing the genomes of 1000 actinobacteria strains.</title>
        <authorList>
            <person name="Klenk H.-P."/>
        </authorList>
    </citation>
    <scope>NUCLEOTIDE SEQUENCE [LARGE SCALE GENOMIC DNA]</scope>
    <source>
        <strain evidence="4 5">DSM 8598</strain>
    </source>
</reference>
<accession>A0A852WTK7</accession>
<feature type="region of interest" description="Disordered" evidence="3">
    <location>
        <begin position="1885"/>
        <end position="1905"/>
    </location>
</feature>
<feature type="compositionally biased region" description="Acidic residues" evidence="3">
    <location>
        <begin position="2183"/>
        <end position="2196"/>
    </location>
</feature>
<feature type="compositionally biased region" description="Gly residues" evidence="3">
    <location>
        <begin position="1967"/>
        <end position="1997"/>
    </location>
</feature>
<feature type="compositionally biased region" description="Low complexity" evidence="3">
    <location>
        <begin position="1"/>
        <end position="14"/>
    </location>
</feature>
<dbReference type="RefSeq" id="WP_179549592.1">
    <property type="nucleotide sequence ID" value="NZ_JACCFI010000001.1"/>
</dbReference>
<gene>
    <name evidence="4" type="ORF">BJY17_000040</name>
</gene>
<dbReference type="InterPro" id="IPR050557">
    <property type="entry name" value="RTX_toxin/Mannuronan_C5-epim"/>
</dbReference>
<evidence type="ECO:0000256" key="3">
    <source>
        <dbReference type="SAM" id="MobiDB-lite"/>
    </source>
</evidence>
<name>A0A852WTK7_9MICO</name>